<dbReference type="HAMAP" id="MF_01161">
    <property type="entry name" value="tRNA_Ile_lys_synt"/>
    <property type="match status" value="1"/>
</dbReference>
<dbReference type="CDD" id="cd01992">
    <property type="entry name" value="TilS_N"/>
    <property type="match status" value="1"/>
</dbReference>
<dbReference type="Pfam" id="PF01171">
    <property type="entry name" value="ATP_bind_3"/>
    <property type="match status" value="1"/>
</dbReference>
<gene>
    <name evidence="8 10" type="primary">tilS</name>
    <name evidence="10" type="ORF">DZC52_02645</name>
</gene>
<comment type="similarity">
    <text evidence="8">Belongs to the tRNA(Ile)-lysidine synthase family.</text>
</comment>
<accession>A0A3E1KBB2</accession>
<keyword evidence="6 8" id="KW-0067">ATP-binding</keyword>
<dbReference type="SMART" id="SM00977">
    <property type="entry name" value="TilS_C"/>
    <property type="match status" value="1"/>
</dbReference>
<dbReference type="InterPro" id="IPR011063">
    <property type="entry name" value="TilS/TtcA_N"/>
</dbReference>
<dbReference type="InterPro" id="IPR012796">
    <property type="entry name" value="Lysidine-tRNA-synth_C"/>
</dbReference>
<evidence type="ECO:0000256" key="2">
    <source>
        <dbReference type="ARBA" id="ARBA00022490"/>
    </source>
</evidence>
<dbReference type="InterPro" id="IPR014729">
    <property type="entry name" value="Rossmann-like_a/b/a_fold"/>
</dbReference>
<proteinExistence type="inferred from homology"/>
<protein>
    <recommendedName>
        <fullName evidence="8">tRNA(Ile)-lysidine synthase</fullName>
        <ecNumber evidence="8">6.3.4.19</ecNumber>
    </recommendedName>
    <alternativeName>
        <fullName evidence="8">tRNA(Ile)-2-lysyl-cytidine synthase</fullName>
    </alternativeName>
    <alternativeName>
        <fullName evidence="8">tRNA(Ile)-lysidine synthetase</fullName>
    </alternativeName>
</protein>
<organism evidence="10 11">
    <name type="scientific">Wenzhouxiangella sediminis</name>
    <dbReference type="NCBI Taxonomy" id="1792836"/>
    <lineage>
        <taxon>Bacteria</taxon>
        <taxon>Pseudomonadati</taxon>
        <taxon>Pseudomonadota</taxon>
        <taxon>Gammaproteobacteria</taxon>
        <taxon>Chromatiales</taxon>
        <taxon>Wenzhouxiangellaceae</taxon>
        <taxon>Wenzhouxiangella</taxon>
    </lineage>
</organism>
<evidence type="ECO:0000256" key="7">
    <source>
        <dbReference type="ARBA" id="ARBA00048539"/>
    </source>
</evidence>
<dbReference type="Pfam" id="PF09179">
    <property type="entry name" value="TilS"/>
    <property type="match status" value="1"/>
</dbReference>
<dbReference type="Gene3D" id="1.20.59.20">
    <property type="match status" value="1"/>
</dbReference>
<comment type="domain">
    <text evidence="8">The N-terminal region contains the highly conserved SGGXDS motif, predicted to be a P-loop motif involved in ATP binding.</text>
</comment>
<dbReference type="InterPro" id="IPR015262">
    <property type="entry name" value="tRNA_Ile_lys_synt_subst-bd"/>
</dbReference>
<reference evidence="10 11" key="1">
    <citation type="submission" date="2018-08" db="EMBL/GenBank/DDBJ databases">
        <title>Wenzhouxiangella salilacus sp. nov., a novel bacterium isolated from a saline lake in Xinjiang Province, China.</title>
        <authorList>
            <person name="Han S."/>
        </authorList>
    </citation>
    <scope>NUCLEOTIDE SEQUENCE [LARGE SCALE GENOMIC DNA]</scope>
    <source>
        <strain evidence="10 11">XDB06</strain>
    </source>
</reference>
<evidence type="ECO:0000313" key="10">
    <source>
        <dbReference type="EMBL" id="RFF31910.1"/>
    </source>
</evidence>
<feature type="binding site" evidence="8">
    <location>
        <begin position="22"/>
        <end position="27"/>
    </location>
    <ligand>
        <name>ATP</name>
        <dbReference type="ChEBI" id="CHEBI:30616"/>
    </ligand>
</feature>
<dbReference type="NCBIfam" id="TIGR02432">
    <property type="entry name" value="lysidine_TilS_N"/>
    <property type="match status" value="1"/>
</dbReference>
<evidence type="ECO:0000259" key="9">
    <source>
        <dbReference type="SMART" id="SM00977"/>
    </source>
</evidence>
<dbReference type="SUPFAM" id="SSF52402">
    <property type="entry name" value="Adenine nucleotide alpha hydrolases-like"/>
    <property type="match status" value="1"/>
</dbReference>
<comment type="catalytic activity">
    <reaction evidence="7 8">
        <text>cytidine(34) in tRNA(Ile2) + L-lysine + ATP = lysidine(34) in tRNA(Ile2) + AMP + diphosphate + H(+)</text>
        <dbReference type="Rhea" id="RHEA:43744"/>
        <dbReference type="Rhea" id="RHEA-COMP:10625"/>
        <dbReference type="Rhea" id="RHEA-COMP:10670"/>
        <dbReference type="ChEBI" id="CHEBI:15378"/>
        <dbReference type="ChEBI" id="CHEBI:30616"/>
        <dbReference type="ChEBI" id="CHEBI:32551"/>
        <dbReference type="ChEBI" id="CHEBI:33019"/>
        <dbReference type="ChEBI" id="CHEBI:82748"/>
        <dbReference type="ChEBI" id="CHEBI:83665"/>
        <dbReference type="ChEBI" id="CHEBI:456215"/>
        <dbReference type="EC" id="6.3.4.19"/>
    </reaction>
</comment>
<evidence type="ECO:0000256" key="6">
    <source>
        <dbReference type="ARBA" id="ARBA00022840"/>
    </source>
</evidence>
<dbReference type="Pfam" id="PF11734">
    <property type="entry name" value="TilS_C"/>
    <property type="match status" value="1"/>
</dbReference>
<dbReference type="Proteomes" id="UP000260351">
    <property type="component" value="Unassembled WGS sequence"/>
</dbReference>
<dbReference type="GO" id="GO:0032267">
    <property type="term" value="F:tRNA(Ile)-lysidine synthase activity"/>
    <property type="evidence" value="ECO:0007669"/>
    <property type="project" value="UniProtKB-EC"/>
</dbReference>
<evidence type="ECO:0000256" key="8">
    <source>
        <dbReference type="HAMAP-Rule" id="MF_01161"/>
    </source>
</evidence>
<dbReference type="SUPFAM" id="SSF82829">
    <property type="entry name" value="MesJ substrate recognition domain-like"/>
    <property type="match status" value="1"/>
</dbReference>
<evidence type="ECO:0000256" key="5">
    <source>
        <dbReference type="ARBA" id="ARBA00022741"/>
    </source>
</evidence>
<evidence type="ECO:0000256" key="1">
    <source>
        <dbReference type="ARBA" id="ARBA00004496"/>
    </source>
</evidence>
<dbReference type="AlphaFoldDB" id="A0A3E1KBB2"/>
<dbReference type="PANTHER" id="PTHR43033:SF1">
    <property type="entry name" value="TRNA(ILE)-LYSIDINE SYNTHASE-RELATED"/>
    <property type="match status" value="1"/>
</dbReference>
<dbReference type="EC" id="6.3.4.19" evidence="8"/>
<dbReference type="GO" id="GO:0006400">
    <property type="term" value="P:tRNA modification"/>
    <property type="evidence" value="ECO:0007669"/>
    <property type="project" value="UniProtKB-UniRule"/>
</dbReference>
<dbReference type="OrthoDB" id="9807403at2"/>
<keyword evidence="11" id="KW-1185">Reference proteome</keyword>
<evidence type="ECO:0000313" key="11">
    <source>
        <dbReference type="Proteomes" id="UP000260351"/>
    </source>
</evidence>
<feature type="domain" description="Lysidine-tRNA(Ile) synthetase C-terminal" evidence="9">
    <location>
        <begin position="348"/>
        <end position="421"/>
    </location>
</feature>
<dbReference type="RefSeq" id="WP_116649568.1">
    <property type="nucleotide sequence ID" value="NZ_QUZK01000014.1"/>
</dbReference>
<keyword evidence="5 8" id="KW-0547">Nucleotide-binding</keyword>
<dbReference type="GO" id="GO:0005737">
    <property type="term" value="C:cytoplasm"/>
    <property type="evidence" value="ECO:0007669"/>
    <property type="project" value="UniProtKB-SubCell"/>
</dbReference>
<evidence type="ECO:0000256" key="4">
    <source>
        <dbReference type="ARBA" id="ARBA00022694"/>
    </source>
</evidence>
<dbReference type="GO" id="GO:0005524">
    <property type="term" value="F:ATP binding"/>
    <property type="evidence" value="ECO:0007669"/>
    <property type="project" value="UniProtKB-UniRule"/>
</dbReference>
<dbReference type="InterPro" id="IPR012094">
    <property type="entry name" value="tRNA_Ile_lys_synt"/>
</dbReference>
<comment type="function">
    <text evidence="8">Ligates lysine onto the cytidine present at position 34 of the AUA codon-specific tRNA(Ile) that contains the anticodon CAU, in an ATP-dependent manner. Cytidine is converted to lysidine, thus changing the amino acid specificity of the tRNA from methionine to isoleucine.</text>
</comment>
<dbReference type="NCBIfam" id="TIGR02433">
    <property type="entry name" value="lysidine_TilS_C"/>
    <property type="match status" value="1"/>
</dbReference>
<name>A0A3E1KBB2_9GAMM</name>
<keyword evidence="3 8" id="KW-0436">Ligase</keyword>
<dbReference type="InterPro" id="IPR012795">
    <property type="entry name" value="tRNA_Ile_lys_synt_N"/>
</dbReference>
<comment type="subcellular location">
    <subcellularLocation>
        <location evidence="1 8">Cytoplasm</location>
    </subcellularLocation>
</comment>
<dbReference type="PANTHER" id="PTHR43033">
    <property type="entry name" value="TRNA(ILE)-LYSIDINE SYNTHASE-RELATED"/>
    <property type="match status" value="1"/>
</dbReference>
<evidence type="ECO:0000256" key="3">
    <source>
        <dbReference type="ARBA" id="ARBA00022598"/>
    </source>
</evidence>
<dbReference type="SUPFAM" id="SSF56037">
    <property type="entry name" value="PheT/TilS domain"/>
    <property type="match status" value="1"/>
</dbReference>
<dbReference type="Gene3D" id="3.40.50.620">
    <property type="entry name" value="HUPs"/>
    <property type="match status" value="1"/>
</dbReference>
<keyword evidence="4 8" id="KW-0819">tRNA processing</keyword>
<dbReference type="EMBL" id="QUZK01000014">
    <property type="protein sequence ID" value="RFF31910.1"/>
    <property type="molecule type" value="Genomic_DNA"/>
</dbReference>
<sequence length="437" mass="48721">MPADFPDPTTLPGRGRIVVAFSGGPDSVCLLHLLARAEPGRELACIHVDHGLDPESGERARRAAAIAARLGVACEILRVEVEAEQGPEASARRARYMALERSMATDDALLTAHHADDQAETVLLRLLRGAGPDGLAGIPAVRRFGPGWLVRPLLGWTRSDIERWLERHRLDCIRDPANDCPDFDRNFLRQEILPALRERWAGADRALLRSGRLCRGAADFVAEQVARDLENAPDESAALRLERLAADSDYYRGAAIRAWCIREGFEPPPGRRLDTFLEQLSAAADDRCPELRWDRAVLRRWRDRLWLDVDVPETGDWRLDWNGIEPLSLPGQLGVMKLAGAAGPALGLAVGSPGEDDAFRIHEAEERRDCKRLLTDAGVPPWQRDLWPRLWLEGRLVALGARWLSPDFRRLLERRGQTLVWETGPRRLAKAGLESGA</sequence>
<comment type="caution">
    <text evidence="10">The sequence shown here is derived from an EMBL/GenBank/DDBJ whole genome shotgun (WGS) entry which is preliminary data.</text>
</comment>
<keyword evidence="2 8" id="KW-0963">Cytoplasm</keyword>